<sequence length="75" mass="8297">MNDFQITNITIANSNDEGTEGNLRKIGYSGTFSDSSHLEGFIMMSEDKFFATNYADLKNIVATQIIKNLGGNKDE</sequence>
<evidence type="ECO:0000313" key="1">
    <source>
        <dbReference type="EMBL" id="XBS07582.1"/>
    </source>
</evidence>
<proteinExistence type="predicted"/>
<reference evidence="1" key="2">
    <citation type="submission" date="2024-05" db="EMBL/GenBank/DDBJ databases">
        <authorList>
            <person name="Chen H."/>
        </authorList>
    </citation>
    <scope>NUCLEOTIDE SEQUENCE</scope>
    <source>
        <strain evidence="1">CGMCC 7049</strain>
    </source>
</reference>
<protein>
    <submittedName>
        <fullName evidence="1">Uncharacterized protein</fullName>
    </submittedName>
</protein>
<accession>A0AAU7NIV2</accession>
<dbReference type="AlphaFoldDB" id="A0AAU7NIV2"/>
<dbReference type="EMBL" id="CP157400">
    <property type="protein sequence ID" value="XBS07582.1"/>
    <property type="molecule type" value="Genomic_DNA"/>
</dbReference>
<dbReference type="RefSeq" id="WP_029257968.1">
    <property type="nucleotide sequence ID" value="NZ_CP157400.1"/>
</dbReference>
<reference evidence="1" key="1">
    <citation type="submission" date="2014-02" db="EMBL/GenBank/DDBJ databases">
        <authorList>
            <person name="Zhao D."/>
            <person name="Dong X."/>
            <person name="Li Y."/>
            <person name="Lv L."/>
            <person name="Zhao D."/>
            <person name="Gao Y."/>
            <person name="Wang Y."/>
            <person name="Li Y."/>
        </authorList>
    </citation>
    <scope>NUCLEOTIDE SEQUENCE</scope>
    <source>
        <strain evidence="1">CGMCC 7049</strain>
    </source>
</reference>
<name>A0AAU7NIV2_PEDPE</name>
<organism evidence="1">
    <name type="scientific">Pediococcus pentosaceus CGMCC 7049</name>
    <dbReference type="NCBI Taxonomy" id="1460385"/>
    <lineage>
        <taxon>Bacteria</taxon>
        <taxon>Bacillati</taxon>
        <taxon>Bacillota</taxon>
        <taxon>Bacilli</taxon>
        <taxon>Lactobacillales</taxon>
        <taxon>Lactobacillaceae</taxon>
        <taxon>Pediococcus</taxon>
    </lineage>
</organism>
<gene>
    <name evidence="1" type="ORF">BB06_04935</name>
</gene>